<dbReference type="SUPFAM" id="SSF49503">
    <property type="entry name" value="Cupredoxins"/>
    <property type="match status" value="1"/>
</dbReference>
<gene>
    <name evidence="3" type="ORF">A2845_05190</name>
</gene>
<keyword evidence="1" id="KW-1133">Transmembrane helix</keyword>
<name>A0A1G2CWJ0_9BACT</name>
<dbReference type="InterPro" id="IPR008972">
    <property type="entry name" value="Cupredoxin"/>
</dbReference>
<protein>
    <recommendedName>
        <fullName evidence="2">EfeO-type cupredoxin-like domain-containing protein</fullName>
    </recommendedName>
</protein>
<sequence length="134" mass="14256">MQQKIYIALCTIGIFGLIWLIVSTDGGARIPADPSRPSVETVRVENGVQVIHVIARGGYTPNEVIAKAGTPTKLEVETKGTYDCSAAFTIPSLGVRKMLPATGVTVFDLPLLPVGSSITALCSMGMYSLQIQFN</sequence>
<dbReference type="AlphaFoldDB" id="A0A1G2CWJ0"/>
<evidence type="ECO:0000259" key="2">
    <source>
        <dbReference type="Pfam" id="PF13473"/>
    </source>
</evidence>
<dbReference type="Gene3D" id="2.60.40.420">
    <property type="entry name" value="Cupredoxins - blue copper proteins"/>
    <property type="match status" value="1"/>
</dbReference>
<evidence type="ECO:0000313" key="4">
    <source>
        <dbReference type="Proteomes" id="UP000177122"/>
    </source>
</evidence>
<keyword evidence="1" id="KW-0812">Transmembrane</keyword>
<evidence type="ECO:0000313" key="3">
    <source>
        <dbReference type="EMBL" id="OGZ04858.1"/>
    </source>
</evidence>
<proteinExistence type="predicted"/>
<dbReference type="Pfam" id="PF13473">
    <property type="entry name" value="Cupredoxin_1"/>
    <property type="match status" value="1"/>
</dbReference>
<reference evidence="3 4" key="1">
    <citation type="journal article" date="2016" name="Nat. Commun.">
        <title>Thousands of microbial genomes shed light on interconnected biogeochemical processes in an aquifer system.</title>
        <authorList>
            <person name="Anantharaman K."/>
            <person name="Brown C.T."/>
            <person name="Hug L.A."/>
            <person name="Sharon I."/>
            <person name="Castelle C.J."/>
            <person name="Probst A.J."/>
            <person name="Thomas B.C."/>
            <person name="Singh A."/>
            <person name="Wilkins M.J."/>
            <person name="Karaoz U."/>
            <person name="Brodie E.L."/>
            <person name="Williams K.H."/>
            <person name="Hubbard S.S."/>
            <person name="Banfield J.F."/>
        </authorList>
    </citation>
    <scope>NUCLEOTIDE SEQUENCE [LARGE SCALE GENOMIC DNA]</scope>
</reference>
<organism evidence="3 4">
    <name type="scientific">Candidatus Lloydbacteria bacterium RIFCSPHIGHO2_01_FULL_49_22</name>
    <dbReference type="NCBI Taxonomy" id="1798658"/>
    <lineage>
        <taxon>Bacteria</taxon>
        <taxon>Candidatus Lloydiibacteriota</taxon>
    </lineage>
</organism>
<keyword evidence="1" id="KW-0472">Membrane</keyword>
<evidence type="ECO:0000256" key="1">
    <source>
        <dbReference type="SAM" id="Phobius"/>
    </source>
</evidence>
<comment type="caution">
    <text evidence="3">The sequence shown here is derived from an EMBL/GenBank/DDBJ whole genome shotgun (WGS) entry which is preliminary data.</text>
</comment>
<dbReference type="Proteomes" id="UP000177122">
    <property type="component" value="Unassembled WGS sequence"/>
</dbReference>
<feature type="domain" description="EfeO-type cupredoxin-like" evidence="2">
    <location>
        <begin position="46"/>
        <end position="126"/>
    </location>
</feature>
<dbReference type="EMBL" id="MHLI01000019">
    <property type="protein sequence ID" value="OGZ04858.1"/>
    <property type="molecule type" value="Genomic_DNA"/>
</dbReference>
<accession>A0A1G2CWJ0</accession>
<dbReference type="InterPro" id="IPR028096">
    <property type="entry name" value="EfeO_Cupredoxin"/>
</dbReference>
<feature type="transmembrane region" description="Helical" evidence="1">
    <location>
        <begin position="5"/>
        <end position="22"/>
    </location>
</feature>